<feature type="transmembrane region" description="Helical" evidence="7">
    <location>
        <begin position="48"/>
        <end position="69"/>
    </location>
</feature>
<gene>
    <name evidence="8" type="ORF">SAMN02745702_00370</name>
</gene>
<comment type="caution">
    <text evidence="7">Lacks conserved residue(s) required for the propagation of feature annotation.</text>
</comment>
<reference evidence="8 9" key="1">
    <citation type="submission" date="2017-02" db="EMBL/GenBank/DDBJ databases">
        <authorList>
            <person name="Peterson S.W."/>
        </authorList>
    </citation>
    <scope>NUCLEOTIDE SEQUENCE [LARGE SCALE GENOMIC DNA]</scope>
    <source>
        <strain evidence="8 9">DSM 18034</strain>
    </source>
</reference>
<dbReference type="InterPro" id="IPR003453">
    <property type="entry name" value="ABC_MlaE_roteobac"/>
</dbReference>
<dbReference type="PANTHER" id="PTHR30188:SF4">
    <property type="entry name" value="PROTEIN TRIGALACTOSYLDIACYLGLYCEROL 1, CHLOROPLASTIC"/>
    <property type="match status" value="1"/>
</dbReference>
<dbReference type="Proteomes" id="UP000189733">
    <property type="component" value="Unassembled WGS sequence"/>
</dbReference>
<dbReference type="EMBL" id="FUYA01000001">
    <property type="protein sequence ID" value="SKA64617.1"/>
    <property type="molecule type" value="Genomic_DNA"/>
</dbReference>
<evidence type="ECO:0000256" key="2">
    <source>
        <dbReference type="ARBA" id="ARBA00007556"/>
    </source>
</evidence>
<sequence>MTQFFAWLGASSIALVAELGRIALLFWETLLWTFRPPYRLRLFFRQMEFIGVYSLFVVVLTSLFTGMVLALQTYYAFRLFSAESLVGATVALSMTRELGPVITALMVTGRAGSAIAAEIGTMRVTEQVDALEVMAVNPVQYLAVPRIIAGLVMLPLLTAISDFVGMVGGYLVGVRMLGINGGIFMNKVYELVELSDIYNGLVKAAVFGVILTLVGCYKGFMTHGGAEGVGRSTTDSVVLSSILILSSDYVLTALMM</sequence>
<evidence type="ECO:0000256" key="3">
    <source>
        <dbReference type="ARBA" id="ARBA00022448"/>
    </source>
</evidence>
<feature type="transmembrane region" description="Helical" evidence="7">
    <location>
        <begin position="197"/>
        <end position="217"/>
    </location>
</feature>
<keyword evidence="5 7" id="KW-1133">Transmembrane helix</keyword>
<keyword evidence="9" id="KW-1185">Reference proteome</keyword>
<evidence type="ECO:0000256" key="1">
    <source>
        <dbReference type="ARBA" id="ARBA00004141"/>
    </source>
</evidence>
<keyword evidence="3" id="KW-0813">Transport</keyword>
<feature type="transmembrane region" description="Helical" evidence="7">
    <location>
        <begin position="6"/>
        <end position="27"/>
    </location>
</feature>
<organism evidence="8 9">
    <name type="scientific">Desulfobaculum bizertense DSM 18034</name>
    <dbReference type="NCBI Taxonomy" id="1121442"/>
    <lineage>
        <taxon>Bacteria</taxon>
        <taxon>Pseudomonadati</taxon>
        <taxon>Thermodesulfobacteriota</taxon>
        <taxon>Desulfovibrionia</taxon>
        <taxon>Desulfovibrionales</taxon>
        <taxon>Desulfovibrionaceae</taxon>
        <taxon>Desulfobaculum</taxon>
    </lineage>
</organism>
<dbReference type="GO" id="GO:0005548">
    <property type="term" value="F:phospholipid transporter activity"/>
    <property type="evidence" value="ECO:0007669"/>
    <property type="project" value="TreeGrafter"/>
</dbReference>
<dbReference type="GO" id="GO:0043190">
    <property type="term" value="C:ATP-binding cassette (ABC) transporter complex"/>
    <property type="evidence" value="ECO:0007669"/>
    <property type="project" value="InterPro"/>
</dbReference>
<evidence type="ECO:0000313" key="9">
    <source>
        <dbReference type="Proteomes" id="UP000189733"/>
    </source>
</evidence>
<dbReference type="PANTHER" id="PTHR30188">
    <property type="entry name" value="ABC TRANSPORTER PERMEASE PROTEIN-RELATED"/>
    <property type="match status" value="1"/>
</dbReference>
<evidence type="ECO:0000256" key="7">
    <source>
        <dbReference type="RuleBase" id="RU362044"/>
    </source>
</evidence>
<dbReference type="Pfam" id="PF02405">
    <property type="entry name" value="MlaE"/>
    <property type="match status" value="1"/>
</dbReference>
<dbReference type="OrthoDB" id="9805022at2"/>
<comment type="similarity">
    <text evidence="2 7">Belongs to the MlaE permease family.</text>
</comment>
<evidence type="ECO:0000256" key="5">
    <source>
        <dbReference type="ARBA" id="ARBA00022989"/>
    </source>
</evidence>
<keyword evidence="4 7" id="KW-0812">Transmembrane</keyword>
<comment type="subcellular location">
    <subcellularLocation>
        <location evidence="1">Membrane</location>
        <topology evidence="1">Multi-pass membrane protein</topology>
    </subcellularLocation>
</comment>
<evidence type="ECO:0000256" key="6">
    <source>
        <dbReference type="ARBA" id="ARBA00023136"/>
    </source>
</evidence>
<accession>A0A1T4VI55</accession>
<evidence type="ECO:0000313" key="8">
    <source>
        <dbReference type="EMBL" id="SKA64617.1"/>
    </source>
</evidence>
<evidence type="ECO:0000256" key="4">
    <source>
        <dbReference type="ARBA" id="ARBA00022692"/>
    </source>
</evidence>
<protein>
    <submittedName>
        <fullName evidence="8">Phospholipid/cholesterol/gamma-HCH transport system permease protein</fullName>
    </submittedName>
</protein>
<keyword evidence="6 7" id="KW-0472">Membrane</keyword>
<dbReference type="STRING" id="1121442.SAMN02745702_00370"/>
<dbReference type="RefSeq" id="WP_078683681.1">
    <property type="nucleotide sequence ID" value="NZ_FUYA01000001.1"/>
</dbReference>
<proteinExistence type="inferred from homology"/>
<dbReference type="NCBIfam" id="TIGR00056">
    <property type="entry name" value="MlaE family lipid ABC transporter permease subunit"/>
    <property type="match status" value="1"/>
</dbReference>
<name>A0A1T4VI55_9BACT</name>
<dbReference type="InterPro" id="IPR030802">
    <property type="entry name" value="Permease_MalE"/>
</dbReference>
<dbReference type="AlphaFoldDB" id="A0A1T4VI55"/>